<organism evidence="6 7">
    <name type="scientific">Reticulibacter mediterranei</name>
    <dbReference type="NCBI Taxonomy" id="2778369"/>
    <lineage>
        <taxon>Bacteria</taxon>
        <taxon>Bacillati</taxon>
        <taxon>Chloroflexota</taxon>
        <taxon>Ktedonobacteria</taxon>
        <taxon>Ktedonobacterales</taxon>
        <taxon>Reticulibacteraceae</taxon>
        <taxon>Reticulibacter</taxon>
    </lineage>
</organism>
<dbReference type="Gene3D" id="1.10.10.10">
    <property type="entry name" value="Winged helix-like DNA-binding domain superfamily/Winged helix DNA-binding domain"/>
    <property type="match status" value="1"/>
</dbReference>
<dbReference type="GO" id="GO:0003677">
    <property type="term" value="F:DNA binding"/>
    <property type="evidence" value="ECO:0007669"/>
    <property type="project" value="UniProtKB-KW"/>
</dbReference>
<dbReference type="Gene3D" id="3.40.50.300">
    <property type="entry name" value="P-loop containing nucleotide triphosphate hydrolases"/>
    <property type="match status" value="1"/>
</dbReference>
<dbReference type="InterPro" id="IPR041664">
    <property type="entry name" value="AAA_16"/>
</dbReference>
<keyword evidence="2" id="KW-0238">DNA-binding</keyword>
<dbReference type="PANTHER" id="PTHR44688:SF16">
    <property type="entry name" value="DNA-BINDING TRANSCRIPTIONAL ACTIVATOR DEVR_DOSR"/>
    <property type="match status" value="1"/>
</dbReference>
<name>A0A8J3IRF3_9CHLR</name>
<dbReference type="Proteomes" id="UP000597444">
    <property type="component" value="Unassembled WGS sequence"/>
</dbReference>
<keyword evidence="7" id="KW-1185">Reference proteome</keyword>
<dbReference type="PRINTS" id="PR00038">
    <property type="entry name" value="HTHLUXR"/>
</dbReference>
<dbReference type="EMBL" id="BNJK01000002">
    <property type="protein sequence ID" value="GHO98928.1"/>
    <property type="molecule type" value="Genomic_DNA"/>
</dbReference>
<evidence type="ECO:0000313" key="7">
    <source>
        <dbReference type="Proteomes" id="UP000597444"/>
    </source>
</evidence>
<dbReference type="PROSITE" id="PS50043">
    <property type="entry name" value="HTH_LUXR_2"/>
    <property type="match status" value="1"/>
</dbReference>
<reference evidence="6" key="1">
    <citation type="submission" date="2020-10" db="EMBL/GenBank/DDBJ databases">
        <title>Taxonomic study of unclassified bacteria belonging to the class Ktedonobacteria.</title>
        <authorList>
            <person name="Yabe S."/>
            <person name="Wang C.M."/>
            <person name="Zheng Y."/>
            <person name="Sakai Y."/>
            <person name="Cavaletti L."/>
            <person name="Monciardini P."/>
            <person name="Donadio S."/>
        </authorList>
    </citation>
    <scope>NUCLEOTIDE SEQUENCE</scope>
    <source>
        <strain evidence="6">ID150040</strain>
    </source>
</reference>
<dbReference type="SMART" id="SM00421">
    <property type="entry name" value="HTH_LUXR"/>
    <property type="match status" value="1"/>
</dbReference>
<dbReference type="CDD" id="cd06170">
    <property type="entry name" value="LuxR_C_like"/>
    <property type="match status" value="1"/>
</dbReference>
<dbReference type="InterPro" id="IPR027417">
    <property type="entry name" value="P-loop_NTPase"/>
</dbReference>
<dbReference type="InterPro" id="IPR036388">
    <property type="entry name" value="WH-like_DNA-bd_sf"/>
</dbReference>
<dbReference type="InterPro" id="IPR016032">
    <property type="entry name" value="Sig_transdc_resp-reg_C-effctor"/>
</dbReference>
<protein>
    <recommendedName>
        <fullName evidence="5">HTH luxR-type domain-containing protein</fullName>
    </recommendedName>
</protein>
<evidence type="ECO:0000256" key="4">
    <source>
        <dbReference type="SAM" id="MobiDB-lite"/>
    </source>
</evidence>
<dbReference type="InterPro" id="IPR000792">
    <property type="entry name" value="Tscrpt_reg_LuxR_C"/>
</dbReference>
<evidence type="ECO:0000256" key="3">
    <source>
        <dbReference type="ARBA" id="ARBA00023163"/>
    </source>
</evidence>
<feature type="domain" description="HTH luxR-type" evidence="5">
    <location>
        <begin position="987"/>
        <end position="1052"/>
    </location>
</feature>
<dbReference type="SUPFAM" id="SSF46894">
    <property type="entry name" value="C-terminal effector domain of the bipartite response regulators"/>
    <property type="match status" value="1"/>
</dbReference>
<dbReference type="GO" id="GO:0006355">
    <property type="term" value="P:regulation of DNA-templated transcription"/>
    <property type="evidence" value="ECO:0007669"/>
    <property type="project" value="InterPro"/>
</dbReference>
<accession>A0A8J3IRF3</accession>
<comment type="caution">
    <text evidence="6">The sequence shown here is derived from an EMBL/GenBank/DDBJ whole genome shotgun (WGS) entry which is preliminary data.</text>
</comment>
<dbReference type="Pfam" id="PF17874">
    <property type="entry name" value="TPR_MalT"/>
    <property type="match status" value="1"/>
</dbReference>
<dbReference type="SUPFAM" id="SSF48452">
    <property type="entry name" value="TPR-like"/>
    <property type="match status" value="1"/>
</dbReference>
<dbReference type="PANTHER" id="PTHR44688">
    <property type="entry name" value="DNA-BINDING TRANSCRIPTIONAL ACTIVATOR DEVR_DOSR"/>
    <property type="match status" value="1"/>
</dbReference>
<dbReference type="Pfam" id="PF13191">
    <property type="entry name" value="AAA_16"/>
    <property type="match status" value="1"/>
</dbReference>
<dbReference type="RefSeq" id="WP_220209598.1">
    <property type="nucleotide sequence ID" value="NZ_BNJK01000002.1"/>
</dbReference>
<evidence type="ECO:0000256" key="1">
    <source>
        <dbReference type="ARBA" id="ARBA00023015"/>
    </source>
</evidence>
<dbReference type="Pfam" id="PF25873">
    <property type="entry name" value="WHD_MalT"/>
    <property type="match status" value="1"/>
</dbReference>
<keyword evidence="3" id="KW-0804">Transcription</keyword>
<dbReference type="InterPro" id="IPR059106">
    <property type="entry name" value="WHD_MalT"/>
</dbReference>
<proteinExistence type="predicted"/>
<keyword evidence="1" id="KW-0805">Transcription regulation</keyword>
<evidence type="ECO:0000259" key="5">
    <source>
        <dbReference type="PROSITE" id="PS50043"/>
    </source>
</evidence>
<dbReference type="Pfam" id="PF00196">
    <property type="entry name" value="GerE"/>
    <property type="match status" value="1"/>
</dbReference>
<feature type="region of interest" description="Disordered" evidence="4">
    <location>
        <begin position="968"/>
        <end position="991"/>
    </location>
</feature>
<gene>
    <name evidence="6" type="ORF">KSF_089760</name>
</gene>
<evidence type="ECO:0000256" key="2">
    <source>
        <dbReference type="ARBA" id="ARBA00023125"/>
    </source>
</evidence>
<dbReference type="SUPFAM" id="SSF52540">
    <property type="entry name" value="P-loop containing nucleoside triphosphate hydrolases"/>
    <property type="match status" value="1"/>
</dbReference>
<dbReference type="InterPro" id="IPR011990">
    <property type="entry name" value="TPR-like_helical_dom_sf"/>
</dbReference>
<dbReference type="Gene3D" id="1.25.40.10">
    <property type="entry name" value="Tetratricopeptide repeat domain"/>
    <property type="match status" value="1"/>
</dbReference>
<dbReference type="InterPro" id="IPR041617">
    <property type="entry name" value="TPR_MalT"/>
</dbReference>
<evidence type="ECO:0000313" key="6">
    <source>
        <dbReference type="EMBL" id="GHO98928.1"/>
    </source>
</evidence>
<dbReference type="AlphaFoldDB" id="A0A8J3IRF3"/>
<sequence>MPKRLTHTLIWSDENGAYCLQSPEQQPQLLTEEDEDAWFTWLATHSSFTFQGRTSRLSMLKEARSRGEGYWYAYHTLAGRTHKRYLGRNTRVTFMRLEEVAQMLRREAASTVLPPALPQHHFEPPSMLPLAKFSHPYLSSSLVARERLLTRLDAALHHRLTLLSASAGWGKTTLLSGWAAQASFPIAWLSLDEQENDPICFWVSVLAALRARLPEIGSAALAMLHSPQPSPLTTVLTALLNDLSTLTAPTILLLDDYHLIDEQAIHNSLLFLLEHLPAHLHLVLASRVDPPLALSRLRVRGHLLELRDADLRFLQEEAASFLTHTMGLTLEDSEITKLAHRTEGWIAGLQLAALSLQHHQDHAAFVDNFTGHHRYLLDYVQEEILARQPTLLQAFLLHISPLHRVTAPLCQAVTTEANSQALLETIERANLFLVPLDEERHWYRLHDLFREVLLARLQATQPEMISLLHQRAARWYEAQGMWRDAILYALDGKDYSYAARMMEQTAEKFWLCGETQTLYHWIMALPEVEIRDHARFVLNAALYVLNASASIHTTQRTQTRTQVEHMMGRVEAVLGPQRQGVLEAQDVALFRQRLSLLRLWSDAIEETSQSRHEAYYLIEQRMQHLSQEDEMIWQMIPLSVTFILHWTLLGEGTSLVQRFVDAKQRALQSGSRFATLKVMQWLAGISLRAGQLRQAHQECVTALDLIAQVDGYALLAGYLSYYRACVLYQWNQMDEARCVLKTLIHDAEIWQQIDLQIIGRLCLIDTELASGDHARAHQVLQQTQALIQSQGFSLHRLLLISTQVRYWLATGDHLQAVRWAAQATFSQDTWENERRGEVLMLVRVFLAQQQYQAARETLERFSEHLDHPENFETTTAFLALSVVALYQTGEREDARTALMRLLALTEREDNVRVFLDAGRRMRFPLQSFLNEAPNQAHAAPTTFRLFVSRLLTAFAQEEQTSALRIAVQPEDAQEQEQERRPASPSSPPVLLDPLTQQELRVLRLLVAGQTYDEMAQTLIVSRNTIKTQVSSIYRKLGVSRRAEAIVLAQRVALL</sequence>